<reference evidence="1 2" key="1">
    <citation type="journal article" date="2008" name="J. Bacteriol.">
        <title>Complete genome sequence of the mosquitocidal bacterium Bacillus sphaericus C3-41 and comparison with those of closely related Bacillus species.</title>
        <authorList>
            <person name="Hu X."/>
            <person name="Fan W."/>
            <person name="Han B."/>
            <person name="Liu H."/>
            <person name="Zheng D."/>
            <person name="Li Q."/>
            <person name="Dong W."/>
            <person name="Yan J."/>
            <person name="Gao M."/>
            <person name="Berry C."/>
            <person name="Yuan Z."/>
        </authorList>
    </citation>
    <scope>NUCLEOTIDE SEQUENCE [LARGE SCALE GENOMIC DNA]</scope>
    <source>
        <strain evidence="1 2">C3-41</strain>
    </source>
</reference>
<dbReference type="Proteomes" id="UP000002164">
    <property type="component" value="Chromosome"/>
</dbReference>
<organism evidence="1 2">
    <name type="scientific">Lysinibacillus sphaericus (strain C3-41)</name>
    <dbReference type="NCBI Taxonomy" id="444177"/>
    <lineage>
        <taxon>Bacteria</taxon>
        <taxon>Bacillati</taxon>
        <taxon>Bacillota</taxon>
        <taxon>Bacilli</taxon>
        <taxon>Bacillales</taxon>
        <taxon>Bacillaceae</taxon>
        <taxon>Lysinibacillus</taxon>
    </lineage>
</organism>
<evidence type="ECO:0000313" key="1">
    <source>
        <dbReference type="EMBL" id="ACA38027.1"/>
    </source>
</evidence>
<evidence type="ECO:0000313" key="2">
    <source>
        <dbReference type="Proteomes" id="UP000002164"/>
    </source>
</evidence>
<dbReference type="EnsemblBacteria" id="ACA38027">
    <property type="protein sequence ID" value="ACA38027"/>
    <property type="gene ID" value="Bsph_0400"/>
</dbReference>
<dbReference type="AlphaFoldDB" id="B1HVK8"/>
<dbReference type="EMBL" id="CP000817">
    <property type="protein sequence ID" value="ACA38027.1"/>
    <property type="molecule type" value="Genomic_DNA"/>
</dbReference>
<gene>
    <name evidence="1" type="ordered locus">Bsph_0400</name>
</gene>
<accession>B1HVK8</accession>
<proteinExistence type="predicted"/>
<sequence length="43" mass="4596">MTRNEVYIMKAKPFLIGLATGIIGGTAAVCSQLHNQASSYVQL</sequence>
<dbReference type="HOGENOM" id="CLU_3235677_0_0_9"/>
<dbReference type="KEGG" id="lsp:Bsph_0400"/>
<protein>
    <submittedName>
        <fullName evidence="1">Uncharacterized protein</fullName>
    </submittedName>
</protein>
<name>B1HVK8_LYSSC</name>
<dbReference type="RefSeq" id="WP_012292184.1">
    <property type="nucleotide sequence ID" value="NC_010382.1"/>
</dbReference>